<feature type="chain" id="PRO_5034634138" evidence="2">
    <location>
        <begin position="21"/>
        <end position="79"/>
    </location>
</feature>
<dbReference type="AlphaFoldDB" id="A0A8H4N6B5"/>
<sequence length="79" mass="8062">MKLSTIAAASATLAAPAALAAPARRDPATTENHKHAAETRKVSVSGPTGPASVPQERQPAAECGFDTIVVERSVEPRSG</sequence>
<reference evidence="3" key="1">
    <citation type="submission" date="2020-04" db="EMBL/GenBank/DDBJ databases">
        <title>Genome Assembly and Annotation of Botryosphaeria dothidea sdau 11-99, a Latent Pathogen of Apple Fruit Ring Rot in China.</title>
        <authorList>
            <person name="Yu C."/>
            <person name="Diao Y."/>
            <person name="Lu Q."/>
            <person name="Zhao J."/>
            <person name="Cui S."/>
            <person name="Peng C."/>
            <person name="He B."/>
            <person name="Liu H."/>
        </authorList>
    </citation>
    <scope>NUCLEOTIDE SEQUENCE [LARGE SCALE GENOMIC DNA]</scope>
    <source>
        <strain evidence="3">Sdau11-99</strain>
    </source>
</reference>
<feature type="region of interest" description="Disordered" evidence="1">
    <location>
        <begin position="16"/>
        <end position="61"/>
    </location>
</feature>
<evidence type="ECO:0000256" key="1">
    <source>
        <dbReference type="SAM" id="MobiDB-lite"/>
    </source>
</evidence>
<comment type="caution">
    <text evidence="3">The sequence shown here is derived from an EMBL/GenBank/DDBJ whole genome shotgun (WGS) entry which is preliminary data.</text>
</comment>
<feature type="compositionally biased region" description="Basic and acidic residues" evidence="1">
    <location>
        <begin position="23"/>
        <end position="41"/>
    </location>
</feature>
<proteinExistence type="predicted"/>
<dbReference type="Proteomes" id="UP000572817">
    <property type="component" value="Unassembled WGS sequence"/>
</dbReference>
<feature type="signal peptide" evidence="2">
    <location>
        <begin position="1"/>
        <end position="20"/>
    </location>
</feature>
<evidence type="ECO:0000313" key="3">
    <source>
        <dbReference type="EMBL" id="KAF4312819.1"/>
    </source>
</evidence>
<keyword evidence="2" id="KW-0732">Signal</keyword>
<evidence type="ECO:0000313" key="4">
    <source>
        <dbReference type="Proteomes" id="UP000572817"/>
    </source>
</evidence>
<evidence type="ECO:0000256" key="2">
    <source>
        <dbReference type="SAM" id="SignalP"/>
    </source>
</evidence>
<dbReference type="EMBL" id="WWBZ02000002">
    <property type="protein sequence ID" value="KAF4312819.1"/>
    <property type="molecule type" value="Genomic_DNA"/>
</dbReference>
<keyword evidence="4" id="KW-1185">Reference proteome</keyword>
<protein>
    <submittedName>
        <fullName evidence="3">Uncharacterized protein</fullName>
    </submittedName>
</protein>
<accession>A0A8H4N6B5</accession>
<organism evidence="3 4">
    <name type="scientific">Botryosphaeria dothidea</name>
    <dbReference type="NCBI Taxonomy" id="55169"/>
    <lineage>
        <taxon>Eukaryota</taxon>
        <taxon>Fungi</taxon>
        <taxon>Dikarya</taxon>
        <taxon>Ascomycota</taxon>
        <taxon>Pezizomycotina</taxon>
        <taxon>Dothideomycetes</taxon>
        <taxon>Dothideomycetes incertae sedis</taxon>
        <taxon>Botryosphaeriales</taxon>
        <taxon>Botryosphaeriaceae</taxon>
        <taxon>Botryosphaeria</taxon>
    </lineage>
</organism>
<gene>
    <name evidence="3" type="ORF">GTA08_BOTSDO11593</name>
</gene>
<name>A0A8H4N6B5_9PEZI</name>